<reference evidence="1 2" key="1">
    <citation type="submission" date="2020-03" db="EMBL/GenBank/DDBJ databases">
        <title>Cyclobacterium plantarum sp. nov., a marine bacterium isolated from a coastal-marine wetland.</title>
        <authorList>
            <person name="Sanchez-Porro C."/>
            <person name="Ventosa A."/>
            <person name="Amoozegar M."/>
        </authorList>
    </citation>
    <scope>NUCLEOTIDE SEQUENCE [LARGE SCALE GENOMIC DNA]</scope>
    <source>
        <strain evidence="1 2">GBPx2</strain>
    </source>
</reference>
<name>A0ABX0HAS9_9BACT</name>
<keyword evidence="2" id="KW-1185">Reference proteome</keyword>
<proteinExistence type="predicted"/>
<evidence type="ECO:0000313" key="1">
    <source>
        <dbReference type="EMBL" id="NHE58994.1"/>
    </source>
</evidence>
<dbReference type="RefSeq" id="WP_166149919.1">
    <property type="nucleotide sequence ID" value="NZ_JAANYN010000009.1"/>
</dbReference>
<dbReference type="Proteomes" id="UP000649799">
    <property type="component" value="Unassembled WGS sequence"/>
</dbReference>
<gene>
    <name evidence="1" type="ORF">G9Q97_19480</name>
</gene>
<sequence length="236" mass="25383">MVLHGLSVGTFAQGEVSADFDRNIGKLNLTALPLGSIDLQYERVVARKMSAALGLRMVPGGGLPFASVYTTGDEQDALAQIDRLEFGNFAITPEFRFYLGKHDGPRGFYIAPFARYSVINAEIPDYAISSTEETINLDGKISGISGGLMLGSQWRLGSRIYLDWWILGAGYGSSSGELNGVGTLSSTEQQDLRDDFSDLDIAVVSTETTVDANGIRVGFDGPWATLRGGLLLGIKF</sequence>
<protein>
    <submittedName>
        <fullName evidence="1">DUF3575 domain-containing protein</fullName>
    </submittedName>
</protein>
<dbReference type="EMBL" id="JAANYN010000009">
    <property type="protein sequence ID" value="NHE58994.1"/>
    <property type="molecule type" value="Genomic_DNA"/>
</dbReference>
<comment type="caution">
    <text evidence="1">The sequence shown here is derived from an EMBL/GenBank/DDBJ whole genome shotgun (WGS) entry which is preliminary data.</text>
</comment>
<dbReference type="InterPro" id="IPR021958">
    <property type="entry name" value="DUF3575"/>
</dbReference>
<evidence type="ECO:0000313" key="2">
    <source>
        <dbReference type="Proteomes" id="UP000649799"/>
    </source>
</evidence>
<organism evidence="1 2">
    <name type="scientific">Cyclobacterium plantarum</name>
    <dbReference type="NCBI Taxonomy" id="2716263"/>
    <lineage>
        <taxon>Bacteria</taxon>
        <taxon>Pseudomonadati</taxon>
        <taxon>Bacteroidota</taxon>
        <taxon>Cytophagia</taxon>
        <taxon>Cytophagales</taxon>
        <taxon>Cyclobacteriaceae</taxon>
        <taxon>Cyclobacterium</taxon>
    </lineage>
</organism>
<dbReference type="Pfam" id="PF12099">
    <property type="entry name" value="DUF3575"/>
    <property type="match status" value="1"/>
</dbReference>
<accession>A0ABX0HAS9</accession>